<dbReference type="OrthoDB" id="1751274at2759"/>
<dbReference type="Gene3D" id="4.10.60.10">
    <property type="entry name" value="Zinc finger, CCHC-type"/>
    <property type="match status" value="1"/>
</dbReference>
<name>A0A1Q3BCY2_CEPFO</name>
<dbReference type="InterPro" id="IPR036875">
    <property type="entry name" value="Znf_CCHC_sf"/>
</dbReference>
<dbReference type="Proteomes" id="UP000187406">
    <property type="component" value="Unassembled WGS sequence"/>
</dbReference>
<sequence>MQRCVSDNAGLGYEEMNNIKHYQNLFERKEMIENNTVEKIPTKKKAVKITCEYCGKIGHTSSSRYHKRNATIKRNDINSCNYCGKYGHVSSACFHKKNVMNKKCVNNSFIHCGKYEHRSLLCFNKKNVMHNRNFVNKGKINISCNNRGKLGHVSTTCFYKVNIMYDSNFMRMKKNWVPKGTIVTNPKGPKISWVPQTKT</sequence>
<dbReference type="GO" id="GO:0008270">
    <property type="term" value="F:zinc ion binding"/>
    <property type="evidence" value="ECO:0007669"/>
    <property type="project" value="InterPro"/>
</dbReference>
<dbReference type="AlphaFoldDB" id="A0A1Q3BCY2"/>
<protein>
    <recommendedName>
        <fullName evidence="3">CCHC-type domain-containing protein</fullName>
    </recommendedName>
</protein>
<proteinExistence type="predicted"/>
<comment type="caution">
    <text evidence="1">The sequence shown here is derived from an EMBL/GenBank/DDBJ whole genome shotgun (WGS) entry which is preliminary data.</text>
</comment>
<dbReference type="EMBL" id="BDDD01000432">
    <property type="protein sequence ID" value="GAV65755.1"/>
    <property type="molecule type" value="Genomic_DNA"/>
</dbReference>
<evidence type="ECO:0000313" key="1">
    <source>
        <dbReference type="EMBL" id="GAV65755.1"/>
    </source>
</evidence>
<dbReference type="GO" id="GO:0003676">
    <property type="term" value="F:nucleic acid binding"/>
    <property type="evidence" value="ECO:0007669"/>
    <property type="project" value="InterPro"/>
</dbReference>
<dbReference type="SUPFAM" id="SSF57756">
    <property type="entry name" value="Retrovirus zinc finger-like domains"/>
    <property type="match status" value="1"/>
</dbReference>
<evidence type="ECO:0008006" key="3">
    <source>
        <dbReference type="Google" id="ProtNLM"/>
    </source>
</evidence>
<gene>
    <name evidence="1" type="ORF">CFOL_v3_09269</name>
</gene>
<dbReference type="InParanoid" id="A0A1Q3BCY2"/>
<reference evidence="2" key="1">
    <citation type="submission" date="2016-04" db="EMBL/GenBank/DDBJ databases">
        <title>Cephalotus genome sequencing.</title>
        <authorList>
            <person name="Fukushima K."/>
            <person name="Hasebe M."/>
            <person name="Fang X."/>
        </authorList>
    </citation>
    <scope>NUCLEOTIDE SEQUENCE [LARGE SCALE GENOMIC DNA]</scope>
    <source>
        <strain evidence="2">cv. St1</strain>
    </source>
</reference>
<organism evidence="1 2">
    <name type="scientific">Cephalotus follicularis</name>
    <name type="common">Albany pitcher plant</name>
    <dbReference type="NCBI Taxonomy" id="3775"/>
    <lineage>
        <taxon>Eukaryota</taxon>
        <taxon>Viridiplantae</taxon>
        <taxon>Streptophyta</taxon>
        <taxon>Embryophyta</taxon>
        <taxon>Tracheophyta</taxon>
        <taxon>Spermatophyta</taxon>
        <taxon>Magnoliopsida</taxon>
        <taxon>eudicotyledons</taxon>
        <taxon>Gunneridae</taxon>
        <taxon>Pentapetalae</taxon>
        <taxon>rosids</taxon>
        <taxon>fabids</taxon>
        <taxon>Oxalidales</taxon>
        <taxon>Cephalotaceae</taxon>
        <taxon>Cephalotus</taxon>
    </lineage>
</organism>
<accession>A0A1Q3BCY2</accession>
<evidence type="ECO:0000313" key="2">
    <source>
        <dbReference type="Proteomes" id="UP000187406"/>
    </source>
</evidence>
<keyword evidence="2" id="KW-1185">Reference proteome</keyword>